<sequence>MKTAAGPLVLAWGSSWPGIPVAGAAFQAGMYPDTVNGPEGECSADGGEVATGAERGMGTDTLEFWSPRRYGSCRVK</sequence>
<evidence type="ECO:0000313" key="2">
    <source>
        <dbReference type="Proteomes" id="UP000331127"/>
    </source>
</evidence>
<comment type="caution">
    <text evidence="1">The sequence shown here is derived from an EMBL/GenBank/DDBJ whole genome shotgun (WGS) entry which is preliminary data.</text>
</comment>
<name>A0A5M3WQS6_9ACTN</name>
<dbReference type="EMBL" id="BLAE01000028">
    <property type="protein sequence ID" value="GES11254.1"/>
    <property type="molecule type" value="Genomic_DNA"/>
</dbReference>
<keyword evidence="2" id="KW-1185">Reference proteome</keyword>
<reference evidence="1 2" key="1">
    <citation type="submission" date="2019-10" db="EMBL/GenBank/DDBJ databases">
        <title>Whole genome shotgun sequence of Acrocarpospora macrocephala NBRC 16266.</title>
        <authorList>
            <person name="Ichikawa N."/>
            <person name="Kimura A."/>
            <person name="Kitahashi Y."/>
            <person name="Komaki H."/>
            <person name="Oguchi A."/>
        </authorList>
    </citation>
    <scope>NUCLEOTIDE SEQUENCE [LARGE SCALE GENOMIC DNA]</scope>
    <source>
        <strain evidence="1 2">NBRC 16266</strain>
    </source>
</reference>
<proteinExistence type="predicted"/>
<accession>A0A5M3WQS6</accession>
<dbReference type="Proteomes" id="UP000331127">
    <property type="component" value="Unassembled WGS sequence"/>
</dbReference>
<dbReference type="AlphaFoldDB" id="A0A5M3WQS6"/>
<evidence type="ECO:0000313" key="1">
    <source>
        <dbReference type="EMBL" id="GES11254.1"/>
    </source>
</evidence>
<gene>
    <name evidence="1" type="ORF">Amac_048510</name>
</gene>
<organism evidence="1 2">
    <name type="scientific">Acrocarpospora macrocephala</name>
    <dbReference type="NCBI Taxonomy" id="150177"/>
    <lineage>
        <taxon>Bacteria</taxon>
        <taxon>Bacillati</taxon>
        <taxon>Actinomycetota</taxon>
        <taxon>Actinomycetes</taxon>
        <taxon>Streptosporangiales</taxon>
        <taxon>Streptosporangiaceae</taxon>
        <taxon>Acrocarpospora</taxon>
    </lineage>
</organism>
<protein>
    <submittedName>
        <fullName evidence="1">Uncharacterized protein</fullName>
    </submittedName>
</protein>